<dbReference type="RefSeq" id="WP_331848433.1">
    <property type="nucleotide sequence ID" value="NZ_JAZHPZ010000013.1"/>
</dbReference>
<dbReference type="Proteomes" id="UP001306950">
    <property type="component" value="Unassembled WGS sequence"/>
</dbReference>
<feature type="domain" description="N-acetyltransferase" evidence="1">
    <location>
        <begin position="18"/>
        <end position="158"/>
    </location>
</feature>
<name>A0ABU7VY62_9BACL</name>
<evidence type="ECO:0000313" key="2">
    <source>
        <dbReference type="EMBL" id="MEF2968223.1"/>
    </source>
</evidence>
<proteinExistence type="predicted"/>
<dbReference type="InterPro" id="IPR052829">
    <property type="entry name" value="N-acetyltransferase_domain"/>
</dbReference>
<accession>A0ABU7VY62</accession>
<keyword evidence="3" id="KW-1185">Reference proteome</keyword>
<dbReference type="PROSITE" id="PS51186">
    <property type="entry name" value="GNAT"/>
    <property type="match status" value="1"/>
</dbReference>
<dbReference type="Pfam" id="PF00583">
    <property type="entry name" value="Acetyltransf_1"/>
    <property type="match status" value="1"/>
</dbReference>
<dbReference type="PANTHER" id="PTHR43259:SF1">
    <property type="entry name" value="N-ACETYLTRANSFERASE DOMAIN-CONTAINING PROTEIN"/>
    <property type="match status" value="1"/>
</dbReference>
<organism evidence="2 3">
    <name type="scientific">Paenibacillus haidiansis</name>
    <dbReference type="NCBI Taxonomy" id="1574488"/>
    <lineage>
        <taxon>Bacteria</taxon>
        <taxon>Bacillati</taxon>
        <taxon>Bacillota</taxon>
        <taxon>Bacilli</taxon>
        <taxon>Bacillales</taxon>
        <taxon>Paenibacillaceae</taxon>
        <taxon>Paenibacillus</taxon>
    </lineage>
</organism>
<dbReference type="InterPro" id="IPR000182">
    <property type="entry name" value="GNAT_dom"/>
</dbReference>
<dbReference type="PANTHER" id="PTHR43259">
    <property type="entry name" value="SPT10P"/>
    <property type="match status" value="1"/>
</dbReference>
<sequence length="158" mass="18211">MVILREMDEIEYESFLDRTVRDYAEDKIKAGTWKEEEALSLSEKAVAQLLPEGRATKDAFLYTVVDRADGREIPVGVLWVQFSEGKFGREAFIYDILIYEAYQGQGYGKRTLEALDEEARKRGAVSIGLHVFGHNQRAYHLYQKMGYETTDIQMSKKL</sequence>
<dbReference type="Gene3D" id="3.40.630.30">
    <property type="match status" value="1"/>
</dbReference>
<dbReference type="InterPro" id="IPR016181">
    <property type="entry name" value="Acyl_CoA_acyltransferase"/>
</dbReference>
<evidence type="ECO:0000259" key="1">
    <source>
        <dbReference type="PROSITE" id="PS51186"/>
    </source>
</evidence>
<protein>
    <submittedName>
        <fullName evidence="2">GNAT family N-acetyltransferase</fullName>
    </submittedName>
</protein>
<dbReference type="EMBL" id="JAZHPZ010000013">
    <property type="protein sequence ID" value="MEF2968223.1"/>
    <property type="molecule type" value="Genomic_DNA"/>
</dbReference>
<reference evidence="2 3" key="1">
    <citation type="submission" date="2024-02" db="EMBL/GenBank/DDBJ databases">
        <title>A nitrogen-fixing paenibacillus bacterium.</title>
        <authorList>
            <person name="Zhang W.L."/>
            <person name="Chen S.F."/>
        </authorList>
    </citation>
    <scope>NUCLEOTIDE SEQUENCE [LARGE SCALE GENOMIC DNA]</scope>
    <source>
        <strain evidence="2 3">M1</strain>
    </source>
</reference>
<evidence type="ECO:0000313" key="3">
    <source>
        <dbReference type="Proteomes" id="UP001306950"/>
    </source>
</evidence>
<dbReference type="SUPFAM" id="SSF55729">
    <property type="entry name" value="Acyl-CoA N-acyltransferases (Nat)"/>
    <property type="match status" value="1"/>
</dbReference>
<gene>
    <name evidence="2" type="ORF">V3851_20535</name>
</gene>
<dbReference type="CDD" id="cd04301">
    <property type="entry name" value="NAT_SF"/>
    <property type="match status" value="1"/>
</dbReference>
<comment type="caution">
    <text evidence="2">The sequence shown here is derived from an EMBL/GenBank/DDBJ whole genome shotgun (WGS) entry which is preliminary data.</text>
</comment>